<evidence type="ECO:0000313" key="3">
    <source>
        <dbReference type="Proteomes" id="UP000187209"/>
    </source>
</evidence>
<keyword evidence="3" id="KW-1185">Reference proteome</keyword>
<dbReference type="InterPro" id="IPR003891">
    <property type="entry name" value="Initiation_fac_eIF4g_MI"/>
</dbReference>
<dbReference type="AlphaFoldDB" id="A0A1R2B4D6"/>
<proteinExistence type="predicted"/>
<feature type="domain" description="MI" evidence="1">
    <location>
        <begin position="277"/>
        <end position="403"/>
    </location>
</feature>
<dbReference type="InterPro" id="IPR016024">
    <property type="entry name" value="ARM-type_fold"/>
</dbReference>
<dbReference type="EMBL" id="MPUH01000970">
    <property type="protein sequence ID" value="OMJ71648.1"/>
    <property type="molecule type" value="Genomic_DNA"/>
</dbReference>
<gene>
    <name evidence="2" type="ORF">SteCoe_30087</name>
</gene>
<evidence type="ECO:0000313" key="2">
    <source>
        <dbReference type="EMBL" id="OMJ71648.1"/>
    </source>
</evidence>
<dbReference type="PROSITE" id="PS51366">
    <property type="entry name" value="MI"/>
    <property type="match status" value="1"/>
</dbReference>
<organism evidence="2 3">
    <name type="scientific">Stentor coeruleus</name>
    <dbReference type="NCBI Taxonomy" id="5963"/>
    <lineage>
        <taxon>Eukaryota</taxon>
        <taxon>Sar</taxon>
        <taxon>Alveolata</taxon>
        <taxon>Ciliophora</taxon>
        <taxon>Postciliodesmatophora</taxon>
        <taxon>Heterotrichea</taxon>
        <taxon>Heterotrichida</taxon>
        <taxon>Stentoridae</taxon>
        <taxon>Stentor</taxon>
    </lineage>
</organism>
<dbReference type="GO" id="GO:0003723">
    <property type="term" value="F:RNA binding"/>
    <property type="evidence" value="ECO:0007669"/>
    <property type="project" value="InterPro"/>
</dbReference>
<reference evidence="2 3" key="1">
    <citation type="submission" date="2016-11" db="EMBL/GenBank/DDBJ databases">
        <title>The macronuclear genome of Stentor coeruleus: a giant cell with tiny introns.</title>
        <authorList>
            <person name="Slabodnick M."/>
            <person name="Ruby J.G."/>
            <person name="Reiff S.B."/>
            <person name="Swart E.C."/>
            <person name="Gosai S."/>
            <person name="Prabakaran S."/>
            <person name="Witkowska E."/>
            <person name="Larue G.E."/>
            <person name="Fisher S."/>
            <person name="Freeman R.M."/>
            <person name="Gunawardena J."/>
            <person name="Chu W."/>
            <person name="Stover N.A."/>
            <person name="Gregory B.D."/>
            <person name="Nowacki M."/>
            <person name="Derisi J."/>
            <person name="Roy S.W."/>
            <person name="Marshall W.F."/>
            <person name="Sood P."/>
        </authorList>
    </citation>
    <scope>NUCLEOTIDE SEQUENCE [LARGE SCALE GENOMIC DNA]</scope>
    <source>
        <strain evidence="2">WM001</strain>
    </source>
</reference>
<evidence type="ECO:0000259" key="1">
    <source>
        <dbReference type="PROSITE" id="PS51366"/>
    </source>
</evidence>
<comment type="caution">
    <text evidence="2">The sequence shown here is derived from an EMBL/GenBank/DDBJ whole genome shotgun (WGS) entry which is preliminary data.</text>
</comment>
<dbReference type="Proteomes" id="UP000187209">
    <property type="component" value="Unassembled WGS sequence"/>
</dbReference>
<dbReference type="Gene3D" id="1.25.40.180">
    <property type="match status" value="2"/>
</dbReference>
<sequence>MNSDINSIENEEIKIKKKEEIINRNLDISIVDINDDIPDLDIKARKIRLILNKVTEDNFERLGLEMVKCFQYNNKLLAELVRLVFDRAVNKNFAGLYSKICAYFYNQMKQHSKTVSKCFKQELNHKSEDGLLQTSESLVPLSKFISLLYKEKLINSLLIFNFFDISIKETSSEYQLEASFNLIKQLSPHLASNNPNRLESVYKSISSLCPSNLPKKFQFLILDLTENKSTLTIPNPLIKKAPVTLQNKKTGKNVSFGQAGDFQQVQSHKTKRILKQNVSEETKTILREEISEHVNGKKNLEIIKEIFINNKNKERQLVNQTIKHALINYDREQEFTKICELIIHVTEEINKKEAIETGIMYTVEAIQDIKLDSPMASQHLIFIINHLEQAGVIENSGYLTANLS</sequence>
<dbReference type="OrthoDB" id="514777at2759"/>
<name>A0A1R2B4D6_9CILI</name>
<accession>A0A1R2B4D6</accession>
<protein>
    <recommendedName>
        <fullName evidence="1">MI domain-containing protein</fullName>
    </recommendedName>
</protein>
<dbReference type="SUPFAM" id="SSF48371">
    <property type="entry name" value="ARM repeat"/>
    <property type="match status" value="2"/>
</dbReference>
<dbReference type="InterPro" id="IPR003890">
    <property type="entry name" value="MIF4G-like_typ-3"/>
</dbReference>
<dbReference type="Pfam" id="PF02854">
    <property type="entry name" value="MIF4G"/>
    <property type="match status" value="1"/>
</dbReference>